<dbReference type="OrthoDB" id="10253709at2759"/>
<evidence type="ECO:0000256" key="3">
    <source>
        <dbReference type="ARBA" id="ARBA00022448"/>
    </source>
</evidence>
<evidence type="ECO:0008006" key="11">
    <source>
        <dbReference type="Google" id="ProtNLM"/>
    </source>
</evidence>
<keyword evidence="7" id="KW-0496">Mitochondrion</keyword>
<evidence type="ECO:0000256" key="4">
    <source>
        <dbReference type="ARBA" id="ARBA00022692"/>
    </source>
</evidence>
<evidence type="ECO:0000256" key="5">
    <source>
        <dbReference type="ARBA" id="ARBA00022737"/>
    </source>
</evidence>
<evidence type="ECO:0000256" key="8">
    <source>
        <dbReference type="ARBA" id="ARBA00023136"/>
    </source>
</evidence>
<evidence type="ECO:0000313" key="9">
    <source>
        <dbReference type="EMBL" id="ETO07168.1"/>
    </source>
</evidence>
<dbReference type="SUPFAM" id="SSF103506">
    <property type="entry name" value="Mitochondrial carrier"/>
    <property type="match status" value="1"/>
</dbReference>
<keyword evidence="8" id="KW-0472">Membrane</keyword>
<evidence type="ECO:0000256" key="2">
    <source>
        <dbReference type="ARBA" id="ARBA00006375"/>
    </source>
</evidence>
<organism evidence="9 10">
    <name type="scientific">Reticulomyxa filosa</name>
    <dbReference type="NCBI Taxonomy" id="46433"/>
    <lineage>
        <taxon>Eukaryota</taxon>
        <taxon>Sar</taxon>
        <taxon>Rhizaria</taxon>
        <taxon>Retaria</taxon>
        <taxon>Foraminifera</taxon>
        <taxon>Monothalamids</taxon>
        <taxon>Reticulomyxidae</taxon>
        <taxon>Reticulomyxa</taxon>
    </lineage>
</organism>
<keyword evidence="3" id="KW-0813">Transport</keyword>
<reference evidence="9 10" key="1">
    <citation type="journal article" date="2013" name="Curr. Biol.">
        <title>The Genome of the Foraminiferan Reticulomyxa filosa.</title>
        <authorList>
            <person name="Glockner G."/>
            <person name="Hulsmann N."/>
            <person name="Schleicher M."/>
            <person name="Noegel A.A."/>
            <person name="Eichinger L."/>
            <person name="Gallinger C."/>
            <person name="Pawlowski J."/>
            <person name="Sierra R."/>
            <person name="Euteneuer U."/>
            <person name="Pillet L."/>
            <person name="Moustafa A."/>
            <person name="Platzer M."/>
            <person name="Groth M."/>
            <person name="Szafranski K."/>
            <person name="Schliwa M."/>
        </authorList>
    </citation>
    <scope>NUCLEOTIDE SEQUENCE [LARGE SCALE GENOMIC DNA]</scope>
</reference>
<proteinExistence type="inferred from homology"/>
<evidence type="ECO:0000256" key="6">
    <source>
        <dbReference type="ARBA" id="ARBA00022989"/>
    </source>
</evidence>
<dbReference type="GO" id="GO:0031966">
    <property type="term" value="C:mitochondrial membrane"/>
    <property type="evidence" value="ECO:0007669"/>
    <property type="project" value="UniProtKB-SubCell"/>
</dbReference>
<dbReference type="InterPro" id="IPR023395">
    <property type="entry name" value="MCP_dom_sf"/>
</dbReference>
<dbReference type="EMBL" id="ASPP01026428">
    <property type="protein sequence ID" value="ETO07168.1"/>
    <property type="molecule type" value="Genomic_DNA"/>
</dbReference>
<comment type="subcellular location">
    <subcellularLocation>
        <location evidence="1">Mitochondrion membrane</location>
        <topology evidence="1">Multi-pass membrane protein</topology>
    </subcellularLocation>
</comment>
<evidence type="ECO:0000256" key="7">
    <source>
        <dbReference type="ARBA" id="ARBA00023128"/>
    </source>
</evidence>
<dbReference type="InterPro" id="IPR049563">
    <property type="entry name" value="TXTP-like"/>
</dbReference>
<dbReference type="Proteomes" id="UP000023152">
    <property type="component" value="Unassembled WGS sequence"/>
</dbReference>
<sequence>MSPILLARTRVNQYLTERAAAEGHIKTSFFREMSISMSILNKELHAKGISTLFIGMPAMVFKRSIDWGSRFLLMRWLRHAYFDYNGFDSKRKLNDMEELAIAFGGGTLSVFVTMPIDRLMPILQAAGRTKDATIWSITIQKFRAEGLGTLQRGLVFRTIHCGWHTSFAIFLSQKIYNIIDQKI</sequence>
<dbReference type="InterPro" id="IPR018108">
    <property type="entry name" value="MCP_transmembrane"/>
</dbReference>
<dbReference type="Pfam" id="PF00153">
    <property type="entry name" value="Mito_carr"/>
    <property type="match status" value="1"/>
</dbReference>
<comment type="caution">
    <text evidence="9">The sequence shown here is derived from an EMBL/GenBank/DDBJ whole genome shotgun (WGS) entry which is preliminary data.</text>
</comment>
<dbReference type="PANTHER" id="PTHR45788">
    <property type="entry name" value="SUCCINATE/FUMARATE MITOCHONDRIAL TRANSPORTER-RELATED"/>
    <property type="match status" value="1"/>
</dbReference>
<keyword evidence="10" id="KW-1185">Reference proteome</keyword>
<dbReference type="Gene3D" id="1.50.40.10">
    <property type="entry name" value="Mitochondrial carrier domain"/>
    <property type="match status" value="1"/>
</dbReference>
<protein>
    <recommendedName>
        <fullName evidence="11">Mitochondrial carrier protein</fullName>
    </recommendedName>
</protein>
<keyword evidence="4" id="KW-0812">Transmembrane</keyword>
<comment type="similarity">
    <text evidence="2">Belongs to the mitochondrial carrier (TC 2.A.29) family.</text>
</comment>
<evidence type="ECO:0000313" key="10">
    <source>
        <dbReference type="Proteomes" id="UP000023152"/>
    </source>
</evidence>
<evidence type="ECO:0000256" key="1">
    <source>
        <dbReference type="ARBA" id="ARBA00004225"/>
    </source>
</evidence>
<keyword evidence="6" id="KW-1133">Transmembrane helix</keyword>
<keyword evidence="5" id="KW-0677">Repeat</keyword>
<dbReference type="AlphaFoldDB" id="X6LZ04"/>
<accession>X6LZ04</accession>
<gene>
    <name evidence="9" type="ORF">RFI_30225</name>
</gene>
<name>X6LZ04_RETFI</name>